<accession>A0AAD5STN5</accession>
<gene>
    <name evidence="3" type="ORF">HK100_005069</name>
</gene>
<feature type="compositionally biased region" description="Low complexity" evidence="2">
    <location>
        <begin position="468"/>
        <end position="493"/>
    </location>
</feature>
<keyword evidence="4" id="KW-1185">Reference proteome</keyword>
<evidence type="ECO:0000313" key="3">
    <source>
        <dbReference type="EMBL" id="KAJ3098608.1"/>
    </source>
</evidence>
<feature type="compositionally biased region" description="Polar residues" evidence="2">
    <location>
        <begin position="456"/>
        <end position="467"/>
    </location>
</feature>
<name>A0AAD5STN5_9FUNG</name>
<feature type="coiled-coil region" evidence="1">
    <location>
        <begin position="80"/>
        <end position="121"/>
    </location>
</feature>
<reference evidence="3" key="1">
    <citation type="submission" date="2020-05" db="EMBL/GenBank/DDBJ databases">
        <title>Phylogenomic resolution of chytrid fungi.</title>
        <authorList>
            <person name="Stajich J.E."/>
            <person name="Amses K."/>
            <person name="Simmons R."/>
            <person name="Seto K."/>
            <person name="Myers J."/>
            <person name="Bonds A."/>
            <person name="Quandt C.A."/>
            <person name="Barry K."/>
            <person name="Liu P."/>
            <person name="Grigoriev I."/>
            <person name="Longcore J.E."/>
            <person name="James T.Y."/>
        </authorList>
    </citation>
    <scope>NUCLEOTIDE SEQUENCE</scope>
    <source>
        <strain evidence="3">JEL0513</strain>
    </source>
</reference>
<proteinExistence type="predicted"/>
<keyword evidence="1" id="KW-0175">Coiled coil</keyword>
<feature type="compositionally biased region" description="Low complexity" evidence="2">
    <location>
        <begin position="519"/>
        <end position="529"/>
    </location>
</feature>
<organism evidence="3 4">
    <name type="scientific">Physocladia obscura</name>
    <dbReference type="NCBI Taxonomy" id="109957"/>
    <lineage>
        <taxon>Eukaryota</taxon>
        <taxon>Fungi</taxon>
        <taxon>Fungi incertae sedis</taxon>
        <taxon>Chytridiomycota</taxon>
        <taxon>Chytridiomycota incertae sedis</taxon>
        <taxon>Chytridiomycetes</taxon>
        <taxon>Chytridiales</taxon>
        <taxon>Chytriomycetaceae</taxon>
        <taxon>Physocladia</taxon>
    </lineage>
</organism>
<evidence type="ECO:0000313" key="4">
    <source>
        <dbReference type="Proteomes" id="UP001211907"/>
    </source>
</evidence>
<evidence type="ECO:0000256" key="2">
    <source>
        <dbReference type="SAM" id="MobiDB-lite"/>
    </source>
</evidence>
<dbReference type="EMBL" id="JADGJH010002407">
    <property type="protein sequence ID" value="KAJ3098608.1"/>
    <property type="molecule type" value="Genomic_DNA"/>
</dbReference>
<comment type="caution">
    <text evidence="3">The sequence shown here is derived from an EMBL/GenBank/DDBJ whole genome shotgun (WGS) entry which is preliminary data.</text>
</comment>
<dbReference type="AlphaFoldDB" id="A0AAD5STN5"/>
<feature type="region of interest" description="Disordered" evidence="2">
    <location>
        <begin position="455"/>
        <end position="529"/>
    </location>
</feature>
<feature type="compositionally biased region" description="Low complexity" evidence="2">
    <location>
        <begin position="590"/>
        <end position="600"/>
    </location>
</feature>
<feature type="compositionally biased region" description="Polar residues" evidence="2">
    <location>
        <begin position="498"/>
        <end position="516"/>
    </location>
</feature>
<dbReference type="Proteomes" id="UP001211907">
    <property type="component" value="Unassembled WGS sequence"/>
</dbReference>
<evidence type="ECO:0000256" key="1">
    <source>
        <dbReference type="SAM" id="Coils"/>
    </source>
</evidence>
<sequence length="660" mass="72710">MNVELALKDRKAEIAYMDQKNKTLVEQIRSVEAQISHLENGMEKNLKYFLKYFDCENTIAINNCHCHHQRDLSTGSSTDNNESLNQLRVLKKQYKETLAKNSELEMKVRSLSEEVVGLHANKDTLQPFRVRQNSATSFQVGGNHSQQDQQIDIMMALCRELSLVNAKLTLELAETKQMLEINQTEVANMTTRIDELEMNDICLSERSSPPPTRRANYSSSLAQEILSSSFKQSMHQMKTVMMINSDVDESPSEMGESVSVNSPIFSRNQILELSNSNPLYDIEKLNILPPLYPDKFLPHGVSASPLGRVLSVGKTSKRETASTTKVFIQSLISMASSLNSRLSKTDTLSEPAANVSSPGATTTATTTGSDFSTIISPTVTLVQTLLTEIAQLRRSMNDLSLAYFEVMSTKAQEHEAATTAAAVTAIAIASSLDEINAANGSPARRIHKTIHRMLSNPGSLFSPSSQRQPSSHLLQTSTSQQQNQQEQQPLLSSAPDATATNVVNPHTNSTITSVRKLSSPRQRSVSSPRLKYHVVPASVTPATAKAINISRAITPIPPTKDDENESDESLFDFDPPPDHPYWRQINSPDTATAAEATTPAVSRKNAIGSSSRAPNLVVDNEEAGLSEIPPPDHPYWKSQNQLSLRSSKSFFDLFQVNKKA</sequence>
<protein>
    <submittedName>
        <fullName evidence="3">Uncharacterized protein</fullName>
    </submittedName>
</protein>
<feature type="region of interest" description="Disordered" evidence="2">
    <location>
        <begin position="589"/>
        <end position="640"/>
    </location>
</feature>